<dbReference type="EMBL" id="AORV01000054">
    <property type="protein sequence ID" value="EMS70466.1"/>
    <property type="molecule type" value="Genomic_DNA"/>
</dbReference>
<dbReference type="eggNOG" id="ENOG5030G8S">
    <property type="taxonomic scope" value="Bacteria"/>
</dbReference>
<evidence type="ECO:0000313" key="3">
    <source>
        <dbReference type="Proteomes" id="UP000014155"/>
    </source>
</evidence>
<dbReference type="RefSeq" id="WP_004628374.1">
    <property type="nucleotide sequence ID" value="NZ_AORV01000054.1"/>
</dbReference>
<keyword evidence="1" id="KW-0732">Signal</keyword>
<dbReference type="Proteomes" id="UP000014155">
    <property type="component" value="Unassembled WGS sequence"/>
</dbReference>
<reference evidence="2 3" key="1">
    <citation type="journal article" date="2013" name="Genome Announc.">
        <title>Draft Genome Sequence of the Cellulolytic, Mesophilic, Anaerobic Bacterium Clostridium termitidis Strain CT1112 (DSM 5398).</title>
        <authorList>
            <person name="Lal S."/>
            <person name="Ramachandran U."/>
            <person name="Zhang X."/>
            <person name="Munir R."/>
            <person name="Sparling R."/>
            <person name="Levin D.B."/>
        </authorList>
    </citation>
    <scope>NUCLEOTIDE SEQUENCE [LARGE SCALE GENOMIC DNA]</scope>
    <source>
        <strain evidence="2 3">CT1112</strain>
    </source>
</reference>
<dbReference type="PATRIC" id="fig|1195236.3.peg.3965"/>
<feature type="signal peptide" evidence="1">
    <location>
        <begin position="1"/>
        <end position="26"/>
    </location>
</feature>
<feature type="chain" id="PRO_5004486459" evidence="1">
    <location>
        <begin position="27"/>
        <end position="517"/>
    </location>
</feature>
<dbReference type="STRING" id="1195236.CTER_3751"/>
<protein>
    <submittedName>
        <fullName evidence="2">Uncharacterized protein</fullName>
    </submittedName>
</protein>
<name>S0FJK7_RUMCE</name>
<keyword evidence="3" id="KW-1185">Reference proteome</keyword>
<accession>S0FJK7</accession>
<proteinExistence type="predicted"/>
<dbReference type="AlphaFoldDB" id="S0FJK7"/>
<evidence type="ECO:0000313" key="2">
    <source>
        <dbReference type="EMBL" id="EMS70466.1"/>
    </source>
</evidence>
<sequence length="517" mass="57861">MKYANKAKILLLAVIMAVTLPFSAFAAGAEPDWGWTGGINTAVENGKAVELNKIFEYGDHKIKFENAVWEDYALLVAFSVPDADKEDSVLPSQISLVNEEGRSVSQGHGSEYGGNGKGVLEFNLNRELIKGDKLYLKIHTLRKAGREKPDYTYTMVLDKSLSADGAKYNPGKEIKTDYGTLKFVTASNSRERLSIDYTFDYIQEIKELTKSDPDTNIFVHDLFPQITLTDANKKVFRANGRSSGDEGKYGSLYFDGMPELNKPVTISVICSEKVANWSLPIPVKKAEVETVSVNKEYKSEGGSFKIKNIYLGSASTYLDYEFIPDKGYEVTRLEPLVSMNIRNKNVQGSTSNGDLAGKIIFKYPITRKDLKDVTFYVDSVKRSIKYGQSIKIDFDKTPEDYKIKVDGSEIQVTNLKIKDGKTTCFDLEVNDSNRKFSDFDVGIKADTQHLSWSSSSSSDEFKNIFDKLKEGFGLTSQDGKKSPLKKSIQVDGEHKKLEVEIESLVYSDSYKSEIKLN</sequence>
<comment type="caution">
    <text evidence="2">The sequence shown here is derived from an EMBL/GenBank/DDBJ whole genome shotgun (WGS) entry which is preliminary data.</text>
</comment>
<organism evidence="2 3">
    <name type="scientific">Ruminiclostridium cellobioparum subsp. termitidis CT1112</name>
    <dbReference type="NCBI Taxonomy" id="1195236"/>
    <lineage>
        <taxon>Bacteria</taxon>
        <taxon>Bacillati</taxon>
        <taxon>Bacillota</taxon>
        <taxon>Clostridia</taxon>
        <taxon>Eubacteriales</taxon>
        <taxon>Oscillospiraceae</taxon>
        <taxon>Ruminiclostridium</taxon>
    </lineage>
</organism>
<evidence type="ECO:0000256" key="1">
    <source>
        <dbReference type="SAM" id="SignalP"/>
    </source>
</evidence>
<gene>
    <name evidence="2" type="ORF">CTER_3751</name>
</gene>